<sequence>MEIDGLGVIPACVVEFFGTFSRFEFALLAAGYIGGEIGENAWANWNGFAADLHKSFFPRVAGDVATGLLFQEPPRKLVKRTDEDCEFIDSLVPTDAATLLLLVRTIRNNLFHGSKVYFRPRDEQLVTAGTKVLKHALDAASLIPQTNRVSSAYGYADLGSP</sequence>
<evidence type="ECO:0000313" key="1">
    <source>
        <dbReference type="EMBL" id="TRA97252.1"/>
    </source>
</evidence>
<dbReference type="Proteomes" id="UP000319481">
    <property type="component" value="Unassembled WGS sequence"/>
</dbReference>
<name>A0ABY3BX17_9HYPH</name>
<accession>A0ABY3BX17</accession>
<comment type="caution">
    <text evidence="1">The sequence shown here is derived from an EMBL/GenBank/DDBJ whole genome shotgun (WGS) entry which is preliminary data.</text>
</comment>
<dbReference type="EMBL" id="SGNZ01000001">
    <property type="protein sequence ID" value="TRA97252.1"/>
    <property type="molecule type" value="Genomic_DNA"/>
</dbReference>
<gene>
    <name evidence="1" type="ORF">EXN23_03235</name>
</gene>
<dbReference type="RefSeq" id="WP_142911817.1">
    <property type="nucleotide sequence ID" value="NZ_JAPZLP010000001.1"/>
</dbReference>
<evidence type="ECO:0000313" key="2">
    <source>
        <dbReference type="Proteomes" id="UP000319481"/>
    </source>
</evidence>
<keyword evidence="2" id="KW-1185">Reference proteome</keyword>
<organism evidence="1 2">
    <name type="scientific">Agrobacterium salinitolerans</name>
    <dbReference type="NCBI Taxonomy" id="1183413"/>
    <lineage>
        <taxon>Bacteria</taxon>
        <taxon>Pseudomonadati</taxon>
        <taxon>Pseudomonadota</taxon>
        <taxon>Alphaproteobacteria</taxon>
        <taxon>Hyphomicrobiales</taxon>
        <taxon>Rhizobiaceae</taxon>
        <taxon>Rhizobium/Agrobacterium group</taxon>
        <taxon>Agrobacterium</taxon>
    </lineage>
</organism>
<protein>
    <recommendedName>
        <fullName evidence="3">pEK499-p136 HEPN domain-containing protein</fullName>
    </recommendedName>
</protein>
<reference evidence="1 2" key="1">
    <citation type="journal article" date="2019" name="Appl. Microbiol. Biotechnol.">
        <title>Differential efficiency of wild type rhizogenic strains for rol gene transformation of plants.</title>
        <authorList>
            <person name="Desmet S."/>
            <person name="De Keyser E."/>
            <person name="Van Vaerenbergh J."/>
            <person name="Baeyen S."/>
            <person name="Van Huylenbroeck J."/>
            <person name="Geelen D."/>
            <person name="Dhooghe E."/>
        </authorList>
    </citation>
    <scope>NUCLEOTIDE SEQUENCE [LARGE SCALE GENOMIC DNA]</scope>
    <source>
        <strain evidence="1 2">GBBC3283</strain>
    </source>
</reference>
<evidence type="ECO:0008006" key="3">
    <source>
        <dbReference type="Google" id="ProtNLM"/>
    </source>
</evidence>
<proteinExistence type="predicted"/>